<keyword evidence="1" id="KW-0408">Iron</keyword>
<dbReference type="GO" id="GO:0004497">
    <property type="term" value="F:monooxygenase activity"/>
    <property type="evidence" value="ECO:0007669"/>
    <property type="project" value="InterPro"/>
</dbReference>
<feature type="binding site" description="axial binding residue" evidence="1">
    <location>
        <position position="438"/>
    </location>
    <ligand>
        <name>heme</name>
        <dbReference type="ChEBI" id="CHEBI:30413"/>
    </ligand>
    <ligandPart>
        <name>Fe</name>
        <dbReference type="ChEBI" id="CHEBI:18248"/>
    </ligandPart>
</feature>
<dbReference type="PRINTS" id="PR00385">
    <property type="entry name" value="P450"/>
</dbReference>
<dbReference type="SUPFAM" id="SSF48264">
    <property type="entry name" value="Cytochrome P450"/>
    <property type="match status" value="1"/>
</dbReference>
<comment type="caution">
    <text evidence="2">The sequence shown here is derived from an EMBL/GenBank/DDBJ whole genome shotgun (WGS) entry which is preliminary data.</text>
</comment>
<dbReference type="InterPro" id="IPR002401">
    <property type="entry name" value="Cyt_P450_E_grp-I"/>
</dbReference>
<gene>
    <name evidence="2" type="ORF">LTR78_000152</name>
</gene>
<dbReference type="GO" id="GO:0020037">
    <property type="term" value="F:heme binding"/>
    <property type="evidence" value="ECO:0007669"/>
    <property type="project" value="InterPro"/>
</dbReference>
<keyword evidence="1" id="KW-0349">Heme</keyword>
<proteinExistence type="predicted"/>
<dbReference type="EMBL" id="JAUTXT010000001">
    <property type="protein sequence ID" value="KAK3679776.1"/>
    <property type="molecule type" value="Genomic_DNA"/>
</dbReference>
<dbReference type="Pfam" id="PF00067">
    <property type="entry name" value="p450"/>
    <property type="match status" value="1"/>
</dbReference>
<dbReference type="Proteomes" id="UP001274830">
    <property type="component" value="Unassembled WGS sequence"/>
</dbReference>
<dbReference type="GO" id="GO:0016705">
    <property type="term" value="F:oxidoreductase activity, acting on paired donors, with incorporation or reduction of molecular oxygen"/>
    <property type="evidence" value="ECO:0007669"/>
    <property type="project" value="InterPro"/>
</dbReference>
<dbReference type="PANTHER" id="PTHR24305">
    <property type="entry name" value="CYTOCHROME P450"/>
    <property type="match status" value="1"/>
</dbReference>
<evidence type="ECO:0000256" key="1">
    <source>
        <dbReference type="PIRSR" id="PIRSR602401-1"/>
    </source>
</evidence>
<sequence length="494" mass="54562">MDIGPTSSTLQPFAPLARTKDVDSVPFKGGQLFNGHAKLISDERSGSPMHEWINEVPNDGLIRYRMKRNQERVFVTSVKGLAEVLVQRNYDFVKPTRLRYGLGRILGVGLIIAEGDEHKQQRRQLMPAFAHRHVKDLYSIFWSKSAELAQALTTEISDNRSVVNIADWLPRATLDIIGVAGLGQDFRAIQNPDNQVCNAYARVFDQSPPKGKLAMLKMVVKELLPSLSKRNDTIAVASQALKQVSRQLIRQKKAERQVTKSIDKDILSVALDSEAFTEEQLVNQTMTFLAAGHETTATSMTWATLALCRHQDVQAKLREEIRAKLPPPGVTDASPMTAELLDSLPYLHAVCSEVLRVYPPAGLTKRVAAKDTTILGQYIPKGTNIIISMRAINHSKELWGEDAAEFKPDRWLGVGKAGNGGASSNYSYMTFLHGPRSCIGQSFAKGEFASLLAVLVGCFEMELADPGKEIKIVTGLTSRPKGGLNVRMQRVSGW</sequence>
<keyword evidence="3" id="KW-1185">Reference proteome</keyword>
<evidence type="ECO:0008006" key="4">
    <source>
        <dbReference type="Google" id="ProtNLM"/>
    </source>
</evidence>
<dbReference type="GO" id="GO:0005506">
    <property type="term" value="F:iron ion binding"/>
    <property type="evidence" value="ECO:0007669"/>
    <property type="project" value="InterPro"/>
</dbReference>
<evidence type="ECO:0000313" key="2">
    <source>
        <dbReference type="EMBL" id="KAK3679776.1"/>
    </source>
</evidence>
<name>A0AAE1C6B9_9PEZI</name>
<dbReference type="InterPro" id="IPR036396">
    <property type="entry name" value="Cyt_P450_sf"/>
</dbReference>
<evidence type="ECO:0000313" key="3">
    <source>
        <dbReference type="Proteomes" id="UP001274830"/>
    </source>
</evidence>
<dbReference type="InterPro" id="IPR050121">
    <property type="entry name" value="Cytochrome_P450_monoxygenase"/>
</dbReference>
<comment type="cofactor">
    <cofactor evidence="1">
        <name>heme</name>
        <dbReference type="ChEBI" id="CHEBI:30413"/>
    </cofactor>
</comment>
<protein>
    <recommendedName>
        <fullName evidence="4">Cytochrome P450</fullName>
    </recommendedName>
</protein>
<dbReference type="FunFam" id="1.10.630.10:FF:000051">
    <property type="entry name" value="Cytochrome P450 monooxygenase (Fum15)"/>
    <property type="match status" value="1"/>
</dbReference>
<dbReference type="AlphaFoldDB" id="A0AAE1C6B9"/>
<dbReference type="PRINTS" id="PR00463">
    <property type="entry name" value="EP450I"/>
</dbReference>
<dbReference type="InterPro" id="IPR001128">
    <property type="entry name" value="Cyt_P450"/>
</dbReference>
<accession>A0AAE1C6B9</accession>
<dbReference type="PANTHER" id="PTHR24305:SF227">
    <property type="entry name" value="P450, PUTATIVE (EUROFUNG)-RELATED"/>
    <property type="match status" value="1"/>
</dbReference>
<dbReference type="Gene3D" id="1.10.630.10">
    <property type="entry name" value="Cytochrome P450"/>
    <property type="match status" value="1"/>
</dbReference>
<dbReference type="CDD" id="cd11069">
    <property type="entry name" value="CYP_FUM15-like"/>
    <property type="match status" value="1"/>
</dbReference>
<reference evidence="2" key="1">
    <citation type="submission" date="2023-07" db="EMBL/GenBank/DDBJ databases">
        <title>Black Yeasts Isolated from many extreme environments.</title>
        <authorList>
            <person name="Coleine C."/>
            <person name="Stajich J.E."/>
            <person name="Selbmann L."/>
        </authorList>
    </citation>
    <scope>NUCLEOTIDE SEQUENCE</scope>
    <source>
        <strain evidence="2">CCFEE 5485</strain>
    </source>
</reference>
<keyword evidence="1" id="KW-0479">Metal-binding</keyword>
<organism evidence="2 3">
    <name type="scientific">Recurvomyces mirabilis</name>
    <dbReference type="NCBI Taxonomy" id="574656"/>
    <lineage>
        <taxon>Eukaryota</taxon>
        <taxon>Fungi</taxon>
        <taxon>Dikarya</taxon>
        <taxon>Ascomycota</taxon>
        <taxon>Pezizomycotina</taxon>
        <taxon>Dothideomycetes</taxon>
        <taxon>Dothideomycetidae</taxon>
        <taxon>Mycosphaerellales</taxon>
        <taxon>Teratosphaeriaceae</taxon>
        <taxon>Recurvomyces</taxon>
    </lineage>
</organism>